<feature type="region of interest" description="Disordered" evidence="1">
    <location>
        <begin position="1"/>
        <end position="59"/>
    </location>
</feature>
<evidence type="ECO:0000313" key="3">
    <source>
        <dbReference type="Proteomes" id="UP000633205"/>
    </source>
</evidence>
<dbReference type="AlphaFoldDB" id="A0A916Y4B4"/>
<comment type="caution">
    <text evidence="2">The sequence shown here is derived from an EMBL/GenBank/DDBJ whole genome shotgun (WGS) entry which is preliminary data.</text>
</comment>
<evidence type="ECO:0000313" key="2">
    <source>
        <dbReference type="EMBL" id="GGD29084.1"/>
    </source>
</evidence>
<organism evidence="2 3">
    <name type="scientific">Microbacterium faecale</name>
    <dbReference type="NCBI Taxonomy" id="1804630"/>
    <lineage>
        <taxon>Bacteria</taxon>
        <taxon>Bacillati</taxon>
        <taxon>Actinomycetota</taxon>
        <taxon>Actinomycetes</taxon>
        <taxon>Micrococcales</taxon>
        <taxon>Microbacteriaceae</taxon>
        <taxon>Microbacterium</taxon>
    </lineage>
</organism>
<feature type="compositionally biased region" description="Basic and acidic residues" evidence="1">
    <location>
        <begin position="19"/>
        <end position="34"/>
    </location>
</feature>
<keyword evidence="3" id="KW-1185">Reference proteome</keyword>
<gene>
    <name evidence="2" type="ORF">GCM10010915_06530</name>
</gene>
<dbReference type="EMBL" id="BMHO01000001">
    <property type="protein sequence ID" value="GGD29084.1"/>
    <property type="molecule type" value="Genomic_DNA"/>
</dbReference>
<proteinExistence type="predicted"/>
<sequence>MRLREAAEIEFADGPQTEFDQRGARAKRTGDAILHKKLPPCQRDEQPVRRGPGNPQLVGDHRHSELAVVLKHAEHAERVVDRFDAIGWRRSREPFGHEAIMHILGAARFRSAGR</sequence>
<evidence type="ECO:0000256" key="1">
    <source>
        <dbReference type="SAM" id="MobiDB-lite"/>
    </source>
</evidence>
<reference evidence="2" key="1">
    <citation type="journal article" date="2014" name="Int. J. Syst. Evol. Microbiol.">
        <title>Complete genome sequence of Corynebacterium casei LMG S-19264T (=DSM 44701T), isolated from a smear-ripened cheese.</title>
        <authorList>
            <consortium name="US DOE Joint Genome Institute (JGI-PGF)"/>
            <person name="Walter F."/>
            <person name="Albersmeier A."/>
            <person name="Kalinowski J."/>
            <person name="Ruckert C."/>
        </authorList>
    </citation>
    <scope>NUCLEOTIDE SEQUENCE</scope>
    <source>
        <strain evidence="2">CGMCC 1.15152</strain>
    </source>
</reference>
<accession>A0A916Y4B4</accession>
<protein>
    <submittedName>
        <fullName evidence="2">Uncharacterized protein</fullName>
    </submittedName>
</protein>
<dbReference type="Proteomes" id="UP000633205">
    <property type="component" value="Unassembled WGS sequence"/>
</dbReference>
<name>A0A916Y4B4_9MICO</name>
<reference evidence="2" key="2">
    <citation type="submission" date="2020-09" db="EMBL/GenBank/DDBJ databases">
        <authorList>
            <person name="Sun Q."/>
            <person name="Zhou Y."/>
        </authorList>
    </citation>
    <scope>NUCLEOTIDE SEQUENCE</scope>
    <source>
        <strain evidence="2">CGMCC 1.15152</strain>
    </source>
</reference>